<dbReference type="PROSITE" id="PS50885">
    <property type="entry name" value="HAMP"/>
    <property type="match status" value="1"/>
</dbReference>
<keyword evidence="9 24" id="KW-0812">Transmembrane</keyword>
<reference evidence="27" key="1">
    <citation type="submission" date="2021-03" db="EMBL/GenBank/DDBJ databases">
        <authorList>
            <person name="Kanchanasin P."/>
            <person name="Saeng-In P."/>
            <person name="Phongsopitanun W."/>
            <person name="Yuki M."/>
            <person name="Kudo T."/>
            <person name="Ohkuma M."/>
            <person name="Tanasupawat S."/>
        </authorList>
    </citation>
    <scope>NUCLEOTIDE SEQUENCE</scope>
    <source>
        <strain evidence="27">GKU 128</strain>
    </source>
</reference>
<comment type="catalytic activity">
    <reaction evidence="1">
        <text>ATP + protein L-histidine = ADP + protein N-phospho-L-histidine.</text>
        <dbReference type="EC" id="2.7.13.3"/>
    </reaction>
</comment>
<evidence type="ECO:0000256" key="21">
    <source>
        <dbReference type="ARBA" id="ARBA00040454"/>
    </source>
</evidence>
<evidence type="ECO:0000256" key="19">
    <source>
        <dbReference type="ARBA" id="ARBA00023026"/>
    </source>
</evidence>
<comment type="cofactor">
    <cofactor evidence="2">
        <name>Mn(2+)</name>
        <dbReference type="ChEBI" id="CHEBI:29035"/>
    </cofactor>
</comment>
<evidence type="ECO:0000256" key="6">
    <source>
        <dbReference type="ARBA" id="ARBA00022475"/>
    </source>
</evidence>
<keyword evidence="18" id="KW-0346">Stress response</keyword>
<evidence type="ECO:0000256" key="5">
    <source>
        <dbReference type="ARBA" id="ARBA00012438"/>
    </source>
</evidence>
<keyword evidence="6" id="KW-1003">Cell membrane</keyword>
<evidence type="ECO:0000256" key="12">
    <source>
        <dbReference type="ARBA" id="ARBA00022801"/>
    </source>
</evidence>
<feature type="domain" description="Histidine kinase" evidence="25">
    <location>
        <begin position="226"/>
        <end position="424"/>
    </location>
</feature>
<evidence type="ECO:0000256" key="22">
    <source>
        <dbReference type="ARBA" id="ARBA00041776"/>
    </source>
</evidence>
<keyword evidence="15" id="KW-0904">Protein phosphatase</keyword>
<evidence type="ECO:0000256" key="16">
    <source>
        <dbReference type="ARBA" id="ARBA00022989"/>
    </source>
</evidence>
<evidence type="ECO:0000313" key="28">
    <source>
        <dbReference type="Proteomes" id="UP000669179"/>
    </source>
</evidence>
<comment type="subcellular location">
    <subcellularLocation>
        <location evidence="4">Cell membrane</location>
        <topology evidence="4">Multi-pass membrane protein</topology>
    </subcellularLocation>
</comment>
<comment type="cofactor">
    <cofactor evidence="3">
        <name>Mg(2+)</name>
        <dbReference type="ChEBI" id="CHEBI:18420"/>
    </cofactor>
</comment>
<keyword evidence="24" id="KW-0472">Membrane</keyword>
<dbReference type="InterPro" id="IPR036097">
    <property type="entry name" value="HisK_dim/P_sf"/>
</dbReference>
<evidence type="ECO:0000313" key="27">
    <source>
        <dbReference type="EMBL" id="MBO2449290.1"/>
    </source>
</evidence>
<dbReference type="RefSeq" id="WP_208257151.1">
    <property type="nucleotide sequence ID" value="NZ_JAGEOJ010000007.1"/>
</dbReference>
<dbReference type="SMART" id="SM00304">
    <property type="entry name" value="HAMP"/>
    <property type="match status" value="1"/>
</dbReference>
<keyword evidence="17" id="KW-0902">Two-component regulatory system</keyword>
<accession>A0A939TAP2</accession>
<comment type="caution">
    <text evidence="27">The sequence shown here is derived from an EMBL/GenBank/DDBJ whole genome shotgun (WGS) entry which is preliminary data.</text>
</comment>
<keyword evidence="20" id="KW-0464">Manganese</keyword>
<keyword evidence="10" id="KW-0547">Nucleotide-binding</keyword>
<organism evidence="27 28">
    <name type="scientific">Actinomadura barringtoniae</name>
    <dbReference type="NCBI Taxonomy" id="1427535"/>
    <lineage>
        <taxon>Bacteria</taxon>
        <taxon>Bacillati</taxon>
        <taxon>Actinomycetota</taxon>
        <taxon>Actinomycetes</taxon>
        <taxon>Streptosporangiales</taxon>
        <taxon>Thermomonosporaceae</taxon>
        <taxon>Actinomadura</taxon>
    </lineage>
</organism>
<evidence type="ECO:0000256" key="1">
    <source>
        <dbReference type="ARBA" id="ARBA00000085"/>
    </source>
</evidence>
<evidence type="ECO:0000256" key="7">
    <source>
        <dbReference type="ARBA" id="ARBA00022553"/>
    </source>
</evidence>
<dbReference type="CDD" id="cd00082">
    <property type="entry name" value="HisKA"/>
    <property type="match status" value="1"/>
</dbReference>
<dbReference type="Pfam" id="PF00672">
    <property type="entry name" value="HAMP"/>
    <property type="match status" value="1"/>
</dbReference>
<dbReference type="InterPro" id="IPR003660">
    <property type="entry name" value="HAMP_dom"/>
</dbReference>
<evidence type="ECO:0000256" key="13">
    <source>
        <dbReference type="ARBA" id="ARBA00022840"/>
    </source>
</evidence>
<dbReference type="SUPFAM" id="SSF55874">
    <property type="entry name" value="ATPase domain of HSP90 chaperone/DNA topoisomerase II/histidine kinase"/>
    <property type="match status" value="1"/>
</dbReference>
<evidence type="ECO:0000256" key="10">
    <source>
        <dbReference type="ARBA" id="ARBA00022741"/>
    </source>
</evidence>
<keyword evidence="14" id="KW-0460">Magnesium</keyword>
<evidence type="ECO:0000256" key="2">
    <source>
        <dbReference type="ARBA" id="ARBA00001936"/>
    </source>
</evidence>
<dbReference type="EMBL" id="JAGEOJ010000007">
    <property type="protein sequence ID" value="MBO2449290.1"/>
    <property type="molecule type" value="Genomic_DNA"/>
</dbReference>
<keyword evidence="7" id="KW-0597">Phosphoprotein</keyword>
<evidence type="ECO:0000256" key="9">
    <source>
        <dbReference type="ARBA" id="ARBA00022692"/>
    </source>
</evidence>
<dbReference type="PRINTS" id="PR00344">
    <property type="entry name" value="BCTRLSENSOR"/>
</dbReference>
<dbReference type="Proteomes" id="UP000669179">
    <property type="component" value="Unassembled WGS sequence"/>
</dbReference>
<dbReference type="InterPro" id="IPR004358">
    <property type="entry name" value="Sig_transdc_His_kin-like_C"/>
</dbReference>
<dbReference type="InterPro" id="IPR036890">
    <property type="entry name" value="HATPase_C_sf"/>
</dbReference>
<name>A0A939TAP2_9ACTN</name>
<dbReference type="GO" id="GO:0005524">
    <property type="term" value="F:ATP binding"/>
    <property type="evidence" value="ECO:0007669"/>
    <property type="project" value="UniProtKB-KW"/>
</dbReference>
<evidence type="ECO:0000259" key="25">
    <source>
        <dbReference type="PROSITE" id="PS50109"/>
    </source>
</evidence>
<dbReference type="GO" id="GO:0004721">
    <property type="term" value="F:phosphoprotein phosphatase activity"/>
    <property type="evidence" value="ECO:0007669"/>
    <property type="project" value="UniProtKB-KW"/>
</dbReference>
<protein>
    <recommendedName>
        <fullName evidence="21">Signal transduction histidine-protein kinase/phosphatase MprB</fullName>
        <ecNumber evidence="5">2.7.13.3</ecNumber>
    </recommendedName>
    <alternativeName>
        <fullName evidence="22">Mycobacterial persistence regulator B</fullName>
    </alternativeName>
</protein>
<dbReference type="InterPro" id="IPR003594">
    <property type="entry name" value="HATPase_dom"/>
</dbReference>
<dbReference type="AlphaFoldDB" id="A0A939TAP2"/>
<dbReference type="Pfam" id="PF00512">
    <property type="entry name" value="HisKA"/>
    <property type="match status" value="1"/>
</dbReference>
<feature type="region of interest" description="Disordered" evidence="23">
    <location>
        <begin position="362"/>
        <end position="389"/>
    </location>
</feature>
<keyword evidence="19" id="KW-0843">Virulence</keyword>
<evidence type="ECO:0000256" key="15">
    <source>
        <dbReference type="ARBA" id="ARBA00022912"/>
    </source>
</evidence>
<keyword evidence="28" id="KW-1185">Reference proteome</keyword>
<dbReference type="Pfam" id="PF02518">
    <property type="entry name" value="HATPase_c"/>
    <property type="match status" value="1"/>
</dbReference>
<evidence type="ECO:0000256" key="14">
    <source>
        <dbReference type="ARBA" id="ARBA00022842"/>
    </source>
</evidence>
<evidence type="ECO:0000256" key="11">
    <source>
        <dbReference type="ARBA" id="ARBA00022777"/>
    </source>
</evidence>
<feature type="transmembrane region" description="Helical" evidence="24">
    <location>
        <begin position="140"/>
        <end position="159"/>
    </location>
</feature>
<dbReference type="SUPFAM" id="SSF47384">
    <property type="entry name" value="Homodimeric domain of signal transducing histidine kinase"/>
    <property type="match status" value="1"/>
</dbReference>
<dbReference type="Gene3D" id="1.10.287.130">
    <property type="match status" value="1"/>
</dbReference>
<dbReference type="InterPro" id="IPR005467">
    <property type="entry name" value="His_kinase_dom"/>
</dbReference>
<dbReference type="GO" id="GO:0000155">
    <property type="term" value="F:phosphorelay sensor kinase activity"/>
    <property type="evidence" value="ECO:0007669"/>
    <property type="project" value="InterPro"/>
</dbReference>
<keyword evidence="12" id="KW-0378">Hydrolase</keyword>
<dbReference type="Gene3D" id="3.30.565.10">
    <property type="entry name" value="Histidine kinase-like ATPase, C-terminal domain"/>
    <property type="match status" value="1"/>
</dbReference>
<evidence type="ECO:0000259" key="26">
    <source>
        <dbReference type="PROSITE" id="PS50885"/>
    </source>
</evidence>
<gene>
    <name evidence="27" type="ORF">J4573_19460</name>
</gene>
<feature type="domain" description="HAMP" evidence="26">
    <location>
        <begin position="166"/>
        <end position="218"/>
    </location>
</feature>
<proteinExistence type="predicted"/>
<dbReference type="CDD" id="cd06225">
    <property type="entry name" value="HAMP"/>
    <property type="match status" value="1"/>
</dbReference>
<evidence type="ECO:0000256" key="18">
    <source>
        <dbReference type="ARBA" id="ARBA00023016"/>
    </source>
</evidence>
<keyword evidence="8" id="KW-0808">Transferase</keyword>
<evidence type="ECO:0000256" key="20">
    <source>
        <dbReference type="ARBA" id="ARBA00023211"/>
    </source>
</evidence>
<evidence type="ECO:0000256" key="17">
    <source>
        <dbReference type="ARBA" id="ARBA00023012"/>
    </source>
</evidence>
<dbReference type="EC" id="2.7.13.3" evidence="5"/>
<dbReference type="SMART" id="SM00387">
    <property type="entry name" value="HATPase_c"/>
    <property type="match status" value="1"/>
</dbReference>
<evidence type="ECO:0000256" key="4">
    <source>
        <dbReference type="ARBA" id="ARBA00004651"/>
    </source>
</evidence>
<dbReference type="InterPro" id="IPR050980">
    <property type="entry name" value="2C_sensor_his_kinase"/>
</dbReference>
<dbReference type="InterPro" id="IPR003661">
    <property type="entry name" value="HisK_dim/P_dom"/>
</dbReference>
<evidence type="ECO:0000256" key="8">
    <source>
        <dbReference type="ARBA" id="ARBA00022679"/>
    </source>
</evidence>
<keyword evidence="16 24" id="KW-1133">Transmembrane helix</keyword>
<dbReference type="PANTHER" id="PTHR44936">
    <property type="entry name" value="SENSOR PROTEIN CREC"/>
    <property type="match status" value="1"/>
</dbReference>
<evidence type="ECO:0000256" key="3">
    <source>
        <dbReference type="ARBA" id="ARBA00001946"/>
    </source>
</evidence>
<dbReference type="GO" id="GO:0005886">
    <property type="term" value="C:plasma membrane"/>
    <property type="evidence" value="ECO:0007669"/>
    <property type="project" value="UniProtKB-SubCell"/>
</dbReference>
<sequence>MRRTLALVSLAVTSMIALGTLVPSALLARELARDRAVIEAQRRLSVLVSVVSGSPDRATIEHAVAVVNTETGGASVVVFPDGSTIGGGSLVPSTVLVSARGRSLAMETRSSGRRVVLQATPSGAIVQVSLPGDALPPGVVAAWAVMGMVSLLLVAFSMFTADRLGARVVGAAQRLGEAAARLGAGDMRVRIEPEGPPELQDTAIAFNTVAERVSWQIATEREMAADLSHRLRTPLTVLRLNVDRLGVDEATAPTRLALSRLEQEIDQVIRMTRRSEDESDTAMCDAAEVVRERVEYWSALADDQGRRWHLTCPEHSVSVPVGRGELSAALDAVLGNVFHHTPEGVAFAVTVQSGRDRAGILISDAGPGIPEPETMSERGRSGGGSTGLGLDIARRLAESTGGEMKIDRSVMGGAHVGLWLRTTASYREQRERSRGRTLEP</sequence>
<keyword evidence="11 27" id="KW-0418">Kinase</keyword>
<evidence type="ECO:0000256" key="24">
    <source>
        <dbReference type="SAM" id="Phobius"/>
    </source>
</evidence>
<dbReference type="PANTHER" id="PTHR44936:SF9">
    <property type="entry name" value="SENSOR PROTEIN CREC"/>
    <property type="match status" value="1"/>
</dbReference>
<evidence type="ECO:0000256" key="23">
    <source>
        <dbReference type="SAM" id="MobiDB-lite"/>
    </source>
</evidence>
<dbReference type="SMART" id="SM00388">
    <property type="entry name" value="HisKA"/>
    <property type="match status" value="1"/>
</dbReference>
<keyword evidence="13" id="KW-0067">ATP-binding</keyword>
<dbReference type="PROSITE" id="PS50109">
    <property type="entry name" value="HIS_KIN"/>
    <property type="match status" value="1"/>
</dbReference>